<proteinExistence type="inferred from homology"/>
<dbReference type="GO" id="GO:0005737">
    <property type="term" value="C:cytoplasm"/>
    <property type="evidence" value="ECO:0007669"/>
    <property type="project" value="UniProtKB-SubCell"/>
</dbReference>
<evidence type="ECO:0000313" key="3">
    <source>
        <dbReference type="EMBL" id="SHJ23709.1"/>
    </source>
</evidence>
<dbReference type="Gene3D" id="3.40.50.620">
    <property type="entry name" value="HUPs"/>
    <property type="match status" value="1"/>
</dbReference>
<evidence type="ECO:0000313" key="4">
    <source>
        <dbReference type="Proteomes" id="UP000324781"/>
    </source>
</evidence>
<keyword evidence="2" id="KW-0436">Ligase</keyword>
<sequence>MSVLGIVAEYNPLHSGHAWHIRKSLELTGAAASVCVLSSQFVQRGEPGIVSKHARARMALLNGIDLVIELPGAFSCASAEYFASAAVRLLDSLGVVDCISFGSEAGSLDLLQKAANFLADESPEFKEALRKNLGDGLSFPAARQAALRSCLDDQTFQVASSPNNILGIEYLKAIRRFNSRIKPVTIPRIGQGYNEKTLGSSFSSATAIRSCIRARWPAPDKEPACAGFCGKKALQDADLDSFCAAFPDLTGNMPEGSLGILADEFRAGRGPVFPEDFEKILLYRLRTATVQELKALPYMEEGLHNRLRQASLDCTTLDEVLDYCTTSRYPRSRISRILCALLLGMTDSFLAELKENGYAQYIRVLGFNEKGRKLLAAARKKATLPILTKPASYRKLASPLARKMFEHEIRITDVYCLAFKKPELNRGGQELTTPPVMV</sequence>
<dbReference type="GO" id="GO:0016879">
    <property type="term" value="F:ligase activity, forming carbon-nitrogen bonds"/>
    <property type="evidence" value="ECO:0007669"/>
    <property type="project" value="UniProtKB-UniRule"/>
</dbReference>
<dbReference type="EC" id="6.3.4.-" evidence="2"/>
<comment type="similarity">
    <text evidence="2">Belongs to the TmcAL family.</text>
</comment>
<dbReference type="Proteomes" id="UP000324781">
    <property type="component" value="Unassembled WGS sequence"/>
</dbReference>
<keyword evidence="2" id="KW-0547">Nucleotide-binding</keyword>
<comment type="function">
    <text evidence="2">Catalyzes the formation of N(4)-acetylcytidine (ac(4)C) at the wobble position of elongator tRNA(Met), using acetate and ATP as substrates. First activates an acetate ion to form acetyladenylate (Ac-AMP) and then transfers the acetyl group to tRNA to form ac(4)C34.</text>
</comment>
<reference evidence="3 4" key="1">
    <citation type="submission" date="2016-11" db="EMBL/GenBank/DDBJ databases">
        <authorList>
            <person name="Varghese N."/>
            <person name="Submissions S."/>
        </authorList>
    </citation>
    <scope>NUCLEOTIDE SEQUENCE [LARGE SCALE GENOMIC DNA]</scope>
    <source>
        <strain evidence="3 4">DSM 19027</strain>
    </source>
</reference>
<keyword evidence="3" id="KW-0808">Transferase</keyword>
<keyword evidence="1 2" id="KW-0819">tRNA processing</keyword>
<comment type="catalytic activity">
    <reaction evidence="2">
        <text>cytidine(34) in elongator tRNA(Met) + acetate + ATP = N(4)-acetylcytidine(34) in elongator tRNA(Met) + AMP + diphosphate</text>
        <dbReference type="Rhea" id="RHEA:58144"/>
        <dbReference type="Rhea" id="RHEA-COMP:10693"/>
        <dbReference type="Rhea" id="RHEA-COMP:10694"/>
        <dbReference type="ChEBI" id="CHEBI:30089"/>
        <dbReference type="ChEBI" id="CHEBI:30616"/>
        <dbReference type="ChEBI" id="CHEBI:33019"/>
        <dbReference type="ChEBI" id="CHEBI:74900"/>
        <dbReference type="ChEBI" id="CHEBI:82748"/>
        <dbReference type="ChEBI" id="CHEBI:456215"/>
    </reaction>
</comment>
<dbReference type="InterPro" id="IPR014729">
    <property type="entry name" value="Rossmann-like_a/b/a_fold"/>
</dbReference>
<feature type="binding site" evidence="2">
    <location>
        <position position="102"/>
    </location>
    <ligand>
        <name>ATP</name>
        <dbReference type="ChEBI" id="CHEBI:30616"/>
    </ligand>
</feature>
<organism evidence="3 4">
    <name type="scientific">Thermoclostridium caenicola</name>
    <dbReference type="NCBI Taxonomy" id="659425"/>
    <lineage>
        <taxon>Bacteria</taxon>
        <taxon>Bacillati</taxon>
        <taxon>Bacillota</taxon>
        <taxon>Clostridia</taxon>
        <taxon>Eubacteriales</taxon>
        <taxon>Oscillospiraceae</taxon>
        <taxon>Thermoclostridium</taxon>
    </lineage>
</organism>
<keyword evidence="2" id="KW-0694">RNA-binding</keyword>
<accession>A0A1M6HND5</accession>
<dbReference type="RefSeq" id="WP_188118466.1">
    <property type="nucleotide sequence ID" value="NZ_DAONMB010000145.1"/>
</dbReference>
<dbReference type="EMBL" id="FQZP01000034">
    <property type="protein sequence ID" value="SHJ23709.1"/>
    <property type="molecule type" value="Genomic_DNA"/>
</dbReference>
<feature type="binding site" evidence="2">
    <location>
        <begin position="188"/>
        <end position="189"/>
    </location>
    <ligand>
        <name>ATP</name>
        <dbReference type="ChEBI" id="CHEBI:30616"/>
    </ligand>
</feature>
<dbReference type="InterPro" id="IPR008513">
    <property type="entry name" value="tRNA(Met)_cyd_acetate_ligase"/>
</dbReference>
<dbReference type="PANTHER" id="PTHR37825">
    <property type="entry name" value="TRNA(MET) CYTIDINE ACETATE LIGASE"/>
    <property type="match status" value="1"/>
</dbReference>
<dbReference type="SUPFAM" id="SSF52374">
    <property type="entry name" value="Nucleotidylyl transferase"/>
    <property type="match status" value="1"/>
</dbReference>
<dbReference type="Pfam" id="PF05636">
    <property type="entry name" value="HIGH_NTase1"/>
    <property type="match status" value="1"/>
</dbReference>
<dbReference type="GO" id="GO:0005524">
    <property type="term" value="F:ATP binding"/>
    <property type="evidence" value="ECO:0007669"/>
    <property type="project" value="UniProtKB-KW"/>
</dbReference>
<keyword evidence="4" id="KW-1185">Reference proteome</keyword>
<feature type="binding site" evidence="2">
    <location>
        <begin position="7"/>
        <end position="20"/>
    </location>
    <ligand>
        <name>ATP</name>
        <dbReference type="ChEBI" id="CHEBI:30616"/>
    </ligand>
</feature>
<evidence type="ECO:0000256" key="1">
    <source>
        <dbReference type="ARBA" id="ARBA00022694"/>
    </source>
</evidence>
<keyword evidence="2" id="KW-0820">tRNA-binding</keyword>
<keyword evidence="2" id="KW-0963">Cytoplasm</keyword>
<dbReference type="NCBIfam" id="NF010191">
    <property type="entry name" value="PRK13670.1"/>
    <property type="match status" value="1"/>
</dbReference>
<dbReference type="GO" id="GO:0016740">
    <property type="term" value="F:transferase activity"/>
    <property type="evidence" value="ECO:0007669"/>
    <property type="project" value="UniProtKB-KW"/>
</dbReference>
<dbReference type="AlphaFoldDB" id="A0A1M6HND5"/>
<protein>
    <recommendedName>
        <fullName evidence="2">tRNA(Met) cytidine acetate ligase</fullName>
        <ecNumber evidence="2">6.3.4.-</ecNumber>
    </recommendedName>
</protein>
<feature type="binding site" evidence="2">
    <location>
        <position position="163"/>
    </location>
    <ligand>
        <name>ATP</name>
        <dbReference type="ChEBI" id="CHEBI:30616"/>
    </ligand>
</feature>
<gene>
    <name evidence="2" type="primary">tmcAL</name>
    <name evidence="3" type="ORF">SAMN05444373_10341</name>
</gene>
<evidence type="ECO:0000256" key="2">
    <source>
        <dbReference type="HAMAP-Rule" id="MF_01539"/>
    </source>
</evidence>
<keyword evidence="2" id="KW-0067">ATP-binding</keyword>
<dbReference type="HAMAP" id="MF_01539">
    <property type="entry name" value="TmcAL"/>
    <property type="match status" value="1"/>
</dbReference>
<dbReference type="GO" id="GO:0000049">
    <property type="term" value="F:tRNA binding"/>
    <property type="evidence" value="ECO:0007669"/>
    <property type="project" value="UniProtKB-KW"/>
</dbReference>
<name>A0A1M6HND5_9FIRM</name>
<dbReference type="GO" id="GO:0006400">
    <property type="term" value="P:tRNA modification"/>
    <property type="evidence" value="ECO:0007669"/>
    <property type="project" value="UniProtKB-UniRule"/>
</dbReference>
<dbReference type="PANTHER" id="PTHR37825:SF1">
    <property type="entry name" value="TRNA(MET) CYTIDINE ACETATE LIGASE"/>
    <property type="match status" value="1"/>
</dbReference>
<comment type="subcellular location">
    <subcellularLocation>
        <location evidence="2">Cytoplasm</location>
    </subcellularLocation>
</comment>